<reference evidence="3 4" key="1">
    <citation type="submission" date="2024-09" db="EMBL/GenBank/DDBJ databases">
        <authorList>
            <person name="Sun Q."/>
            <person name="Mori K."/>
        </authorList>
    </citation>
    <scope>NUCLEOTIDE SEQUENCE [LARGE SCALE GENOMIC DNA]</scope>
    <source>
        <strain evidence="3 4">JCM 12520</strain>
    </source>
</reference>
<dbReference type="RefSeq" id="WP_344907548.1">
    <property type="nucleotide sequence ID" value="NZ_BAAAYO010000006.1"/>
</dbReference>
<protein>
    <submittedName>
        <fullName evidence="3">DNA/RNA non-specific endonuclease</fullName>
    </submittedName>
</protein>
<gene>
    <name evidence="3" type="ORF">ACFFNY_26345</name>
</gene>
<keyword evidence="3" id="KW-0378">Hydrolase</keyword>
<evidence type="ECO:0000313" key="3">
    <source>
        <dbReference type="EMBL" id="MFB9755112.1"/>
    </source>
</evidence>
<keyword evidence="4" id="KW-1185">Reference proteome</keyword>
<evidence type="ECO:0000259" key="2">
    <source>
        <dbReference type="Pfam" id="PF13930"/>
    </source>
</evidence>
<evidence type="ECO:0000313" key="4">
    <source>
        <dbReference type="Proteomes" id="UP001589619"/>
    </source>
</evidence>
<name>A0ABV5W3F8_9BACL</name>
<dbReference type="SUPFAM" id="SSF54060">
    <property type="entry name" value="His-Me finger endonucleases"/>
    <property type="match status" value="1"/>
</dbReference>
<keyword evidence="3" id="KW-0540">Nuclease</keyword>
<accession>A0ABV5W3F8</accession>
<sequence>MNKQNRRVPDLTSSTGKKDSTITQTQNRPDLADLPPIELLQRSIGNRATGMLIQRKLTNISSDTLESPAGAIRSALGNLPVSKMLLPGSQPAEDQERPKKVEAEITKKTLRDSDRKNSGNLSKVTTMARAEQVLLQGADVKKFYDAGHLVADQLVGGTDDSFTMWNLAPQASEFNAPAYAQVMEEEVKKAAKGGRTVKVEVEVDYPDGGSYDVRIGDLLKRNIVPWEKFGTDHVRIGSKLFPNTKLDEAISIPRRIPTDWKMDATVVSGKPLPAAEKPASSGENAAKSVPPSVWGSANPTIGEPYAFSVSDSARTHDKLVMDQTGKRTLIAKQWAPSVGGARAEDVASLVSHTFPDLGSNDEIIAKLMTDGGIVELLHKAATDVSESLKSALTGMTKLLDPTLLDESVMEYGDKIQKLLQDSHTARQTKDLKNAVDFLVRAKQMAEDMIEEIRKAEKEQAETFTFPLSTARELERWNAEFVTPKERESVNLTEASKQFKGGSYEPLYLNDKGGEFRFFSFGVPADINEAIRVGPPIAPFDMVVVTSSVFQESPGLWRIAYKHPGSL</sequence>
<evidence type="ECO:0000256" key="1">
    <source>
        <dbReference type="SAM" id="MobiDB-lite"/>
    </source>
</evidence>
<feature type="region of interest" description="Disordered" evidence="1">
    <location>
        <begin position="271"/>
        <end position="293"/>
    </location>
</feature>
<comment type="caution">
    <text evidence="3">The sequence shown here is derived from an EMBL/GenBank/DDBJ whole genome shotgun (WGS) entry which is preliminary data.</text>
</comment>
<dbReference type="EMBL" id="JBHMAG010000018">
    <property type="protein sequence ID" value="MFB9755112.1"/>
    <property type="molecule type" value="Genomic_DNA"/>
</dbReference>
<organism evidence="3 4">
    <name type="scientific">Paenibacillus hodogayensis</name>
    <dbReference type="NCBI Taxonomy" id="279208"/>
    <lineage>
        <taxon>Bacteria</taxon>
        <taxon>Bacillati</taxon>
        <taxon>Bacillota</taxon>
        <taxon>Bacilli</taxon>
        <taxon>Bacillales</taxon>
        <taxon>Paenibacillaceae</taxon>
        <taxon>Paenibacillus</taxon>
    </lineage>
</organism>
<dbReference type="InterPro" id="IPR044927">
    <property type="entry name" value="Endonuclea_NS_2"/>
</dbReference>
<dbReference type="GO" id="GO:0004519">
    <property type="term" value="F:endonuclease activity"/>
    <property type="evidence" value="ECO:0007669"/>
    <property type="project" value="UniProtKB-KW"/>
</dbReference>
<dbReference type="Proteomes" id="UP001589619">
    <property type="component" value="Unassembled WGS sequence"/>
</dbReference>
<feature type="region of interest" description="Disordered" evidence="1">
    <location>
        <begin position="1"/>
        <end position="34"/>
    </location>
</feature>
<keyword evidence="3" id="KW-0255">Endonuclease</keyword>
<proteinExistence type="predicted"/>
<feature type="domain" description="Type VII secretion system protein EssD-like" evidence="2">
    <location>
        <begin position="138"/>
        <end position="207"/>
    </location>
</feature>
<dbReference type="Pfam" id="PF13930">
    <property type="entry name" value="Endonuclea_NS_2"/>
    <property type="match status" value="1"/>
</dbReference>
<dbReference type="InterPro" id="IPR044925">
    <property type="entry name" value="His-Me_finger_sf"/>
</dbReference>
<dbReference type="Gene3D" id="3.40.570.10">
    <property type="entry name" value="Extracellular Endonuclease, subunit A"/>
    <property type="match status" value="1"/>
</dbReference>
<dbReference type="InterPro" id="IPR044929">
    <property type="entry name" value="DNA/RNA_non-sp_Endonuclease_sf"/>
</dbReference>
<feature type="compositionally biased region" description="Polar residues" evidence="1">
    <location>
        <begin position="11"/>
        <end position="28"/>
    </location>
</feature>